<feature type="region of interest" description="Disordered" evidence="1">
    <location>
        <begin position="53"/>
        <end position="78"/>
    </location>
</feature>
<dbReference type="EMBL" id="LT559118">
    <property type="protein sequence ID" value="SBO93896.1"/>
    <property type="molecule type" value="Genomic_DNA"/>
</dbReference>
<protein>
    <submittedName>
        <fullName evidence="2">Uncharacterized protein</fullName>
    </submittedName>
</protein>
<organism evidence="2">
    <name type="scientific">Nonomuraea gerenzanensis</name>
    <dbReference type="NCBI Taxonomy" id="93944"/>
    <lineage>
        <taxon>Bacteria</taxon>
        <taxon>Bacillati</taxon>
        <taxon>Actinomycetota</taxon>
        <taxon>Actinomycetes</taxon>
        <taxon>Streptosporangiales</taxon>
        <taxon>Streptosporangiaceae</taxon>
        <taxon>Nonomuraea</taxon>
    </lineage>
</organism>
<proteinExistence type="predicted"/>
<dbReference type="AlphaFoldDB" id="A0A1M4E4Y4"/>
<name>A0A1M4E4Y4_9ACTN</name>
<feature type="region of interest" description="Disordered" evidence="1">
    <location>
        <begin position="1"/>
        <end position="41"/>
    </location>
</feature>
<gene>
    <name evidence="2" type="ORF">BN4615_P3412</name>
</gene>
<reference evidence="2" key="1">
    <citation type="submission" date="2016-04" db="EMBL/GenBank/DDBJ databases">
        <authorList>
            <person name="Evans L.H."/>
            <person name="Alamgir A."/>
            <person name="Owens N."/>
            <person name="Weber N.D."/>
            <person name="Virtaneva K."/>
            <person name="Barbian K."/>
            <person name="Babar A."/>
            <person name="Rosenke K."/>
        </authorList>
    </citation>
    <scope>NUCLEOTIDE SEQUENCE</scope>
    <source>
        <strain evidence="2">Nono1</strain>
    </source>
</reference>
<evidence type="ECO:0000256" key="1">
    <source>
        <dbReference type="SAM" id="MobiDB-lite"/>
    </source>
</evidence>
<feature type="compositionally biased region" description="Acidic residues" evidence="1">
    <location>
        <begin position="1"/>
        <end position="25"/>
    </location>
</feature>
<evidence type="ECO:0000313" key="2">
    <source>
        <dbReference type="EMBL" id="SBO93896.1"/>
    </source>
</evidence>
<sequence>MNRPSEEEDEDEDESPETASSEEEPGPLRAPLPQPVKARHDMRAKAAVQVFMPGDARRTPPAQHEYPPTQIQPERPVV</sequence>
<accession>A0A1M4E4Y4</accession>